<evidence type="ECO:0000313" key="2">
    <source>
        <dbReference type="Proteomes" id="UP000819052"/>
    </source>
</evidence>
<name>A0ABX0MB35_9BURK</name>
<dbReference type="EMBL" id="VVIW01000009">
    <property type="protein sequence ID" value="NHZ41767.1"/>
    <property type="molecule type" value="Genomic_DNA"/>
</dbReference>
<keyword evidence="2" id="KW-1185">Reference proteome</keyword>
<protein>
    <recommendedName>
        <fullName evidence="3">P/Homo B domain-containing protein</fullName>
    </recommendedName>
</protein>
<accession>A0ABX0MB35</accession>
<evidence type="ECO:0008006" key="3">
    <source>
        <dbReference type="Google" id="ProtNLM"/>
    </source>
</evidence>
<comment type="caution">
    <text evidence="1">The sequence shown here is derived from an EMBL/GenBank/DDBJ whole genome shotgun (WGS) entry which is preliminary data.</text>
</comment>
<sequence>MSANVVPGMRSVDLTFSVADADALGFALIVPVQGATFTLLDPGGNPVLDSNDARLSFDSSSERFPPLPGSVFQLSALAAPADGNWTIRLAFPPVPAKTVVLATIFTRSRY</sequence>
<gene>
    <name evidence="1" type="ORF">F1609_16590</name>
</gene>
<dbReference type="Proteomes" id="UP000819052">
    <property type="component" value="Unassembled WGS sequence"/>
</dbReference>
<dbReference type="RefSeq" id="WP_206752958.1">
    <property type="nucleotide sequence ID" value="NZ_VVIW01000009.1"/>
</dbReference>
<reference evidence="1 2" key="1">
    <citation type="submission" date="2019-09" db="EMBL/GenBank/DDBJ databases">
        <title>Taxonomy of Antarctic Massilia spp.: description of Massilia rubra sp. nov., Massilia aquatica sp. nov., Massilia mucilaginosa sp. nov., Massilia frigida sp. nov. isolated from streams, lakes and regoliths.</title>
        <authorList>
            <person name="Holochova P."/>
            <person name="Sedlacek I."/>
            <person name="Kralova S."/>
            <person name="Maslanova I."/>
            <person name="Busse H.-J."/>
            <person name="Stankova E."/>
            <person name="Vrbovska V."/>
            <person name="Kovarovic V."/>
            <person name="Bartak M."/>
            <person name="Svec P."/>
            <person name="Pantucek R."/>
        </authorList>
    </citation>
    <scope>NUCLEOTIDE SEQUENCE [LARGE SCALE GENOMIC DNA]</scope>
    <source>
        <strain evidence="1 2">CCM 8693</strain>
    </source>
</reference>
<evidence type="ECO:0000313" key="1">
    <source>
        <dbReference type="EMBL" id="NHZ41767.1"/>
    </source>
</evidence>
<proteinExistence type="predicted"/>
<organism evidence="1 2">
    <name type="scientific">Massilia aquatica</name>
    <dbReference type="NCBI Taxonomy" id="2609000"/>
    <lineage>
        <taxon>Bacteria</taxon>
        <taxon>Pseudomonadati</taxon>
        <taxon>Pseudomonadota</taxon>
        <taxon>Betaproteobacteria</taxon>
        <taxon>Burkholderiales</taxon>
        <taxon>Oxalobacteraceae</taxon>
        <taxon>Telluria group</taxon>
        <taxon>Massilia</taxon>
    </lineage>
</organism>